<dbReference type="RefSeq" id="XP_003542647.2">
    <property type="nucleotide sequence ID" value="XM_003542599.5"/>
</dbReference>
<reference evidence="8 9" key="1">
    <citation type="journal article" date="2010" name="Nature">
        <title>Genome sequence of the palaeopolyploid soybean.</title>
        <authorList>
            <person name="Schmutz J."/>
            <person name="Cannon S.B."/>
            <person name="Schlueter J."/>
            <person name="Ma J."/>
            <person name="Mitros T."/>
            <person name="Nelson W."/>
            <person name="Hyten D.L."/>
            <person name="Song Q."/>
            <person name="Thelen J.J."/>
            <person name="Cheng J."/>
            <person name="Xu D."/>
            <person name="Hellsten U."/>
            <person name="May G.D."/>
            <person name="Yu Y."/>
            <person name="Sakurai T."/>
            <person name="Umezawa T."/>
            <person name="Bhattacharyya M.K."/>
            <person name="Sandhu D."/>
            <person name="Valliyodan B."/>
            <person name="Lindquist E."/>
            <person name="Peto M."/>
            <person name="Grant D."/>
            <person name="Shu S."/>
            <person name="Goodstein D."/>
            <person name="Barry K."/>
            <person name="Futrell-Griggs M."/>
            <person name="Abernathy B."/>
            <person name="Du J."/>
            <person name="Tian Z."/>
            <person name="Zhu L."/>
            <person name="Gill N."/>
            <person name="Joshi T."/>
            <person name="Libault M."/>
            <person name="Sethuraman A."/>
            <person name="Zhang X.-C."/>
            <person name="Shinozaki K."/>
            <person name="Nguyen H.T."/>
            <person name="Wing R.A."/>
            <person name="Cregan P."/>
            <person name="Specht J."/>
            <person name="Grimwood J."/>
            <person name="Rokhsar D."/>
            <person name="Stacey G."/>
            <person name="Shoemaker R.C."/>
            <person name="Jackson S.A."/>
        </authorList>
    </citation>
    <scope>NUCLEOTIDE SEQUENCE [LARGE SCALE GENOMIC DNA]</scope>
    <source>
        <strain evidence="9">cv. Williams 82</strain>
        <tissue evidence="8">Callus</tissue>
    </source>
</reference>
<organism evidence="8">
    <name type="scientific">Glycine max</name>
    <name type="common">Soybean</name>
    <name type="synonym">Glycine hispida</name>
    <dbReference type="NCBI Taxonomy" id="3847"/>
    <lineage>
        <taxon>Eukaryota</taxon>
        <taxon>Viridiplantae</taxon>
        <taxon>Streptophyta</taxon>
        <taxon>Embryophyta</taxon>
        <taxon>Tracheophyta</taxon>
        <taxon>Spermatophyta</taxon>
        <taxon>Magnoliopsida</taxon>
        <taxon>eudicotyledons</taxon>
        <taxon>Gunneridae</taxon>
        <taxon>Pentapetalae</taxon>
        <taxon>rosids</taxon>
        <taxon>fabids</taxon>
        <taxon>Fabales</taxon>
        <taxon>Fabaceae</taxon>
        <taxon>Papilionoideae</taxon>
        <taxon>50 kb inversion clade</taxon>
        <taxon>NPAAA clade</taxon>
        <taxon>indigoferoid/millettioid clade</taxon>
        <taxon>Phaseoleae</taxon>
        <taxon>Glycine</taxon>
        <taxon>Glycine subgen. Soja</taxon>
    </lineage>
</organism>
<evidence type="ECO:0000313" key="9">
    <source>
        <dbReference type="EnsemblPlants" id="KRH20168"/>
    </source>
</evidence>
<dbReference type="PANTHER" id="PTHR11062">
    <property type="entry name" value="EXOSTOSIN HEPARAN SULFATE GLYCOSYLTRANSFERASE -RELATED"/>
    <property type="match status" value="1"/>
</dbReference>
<dbReference type="OrthoDB" id="1924787at2759"/>
<dbReference type="EnsemblPlants" id="KRH20168">
    <property type="protein sequence ID" value="KRH20168"/>
    <property type="gene ID" value="GLYMA_13G161100"/>
</dbReference>
<evidence type="ECO:0000256" key="4">
    <source>
        <dbReference type="ARBA" id="ARBA00022968"/>
    </source>
</evidence>
<keyword evidence="4" id="KW-0735">Signal-anchor</keyword>
<proteinExistence type="inferred from homology"/>
<accession>I1LZR9</accession>
<dbReference type="GO" id="GO:0000139">
    <property type="term" value="C:Golgi membrane"/>
    <property type="evidence" value="ECO:0007669"/>
    <property type="project" value="UniProtKB-SubCell"/>
</dbReference>
<dbReference type="eggNOG" id="KOG1021">
    <property type="taxonomic scope" value="Eukaryota"/>
</dbReference>
<gene>
    <name evidence="9" type="primary">LOC100816304</name>
    <name evidence="8" type="ORF">GLYMA_13G161100</name>
</gene>
<comment type="subcellular location">
    <subcellularLocation>
        <location evidence="1">Golgi apparatus membrane</location>
        <topology evidence="1">Single-pass type II membrane protein</topology>
    </subcellularLocation>
</comment>
<dbReference type="SMR" id="I1LZR9"/>
<reference evidence="8" key="3">
    <citation type="submission" date="2018-07" db="EMBL/GenBank/DDBJ databases">
        <title>WGS assembly of Glycine max.</title>
        <authorList>
            <person name="Schmutz J."/>
            <person name="Cannon S."/>
            <person name="Schlueter J."/>
            <person name="Ma J."/>
            <person name="Mitros T."/>
            <person name="Nelson W."/>
            <person name="Hyten D."/>
            <person name="Song Q."/>
            <person name="Thelen J."/>
            <person name="Cheng J."/>
            <person name="Xu D."/>
            <person name="Hellsten U."/>
            <person name="May G."/>
            <person name="Yu Y."/>
            <person name="Sakurai T."/>
            <person name="Umezawa T."/>
            <person name="Bhattacharyya M."/>
            <person name="Sandhu D."/>
            <person name="Valliyodan B."/>
            <person name="Lindquist E."/>
            <person name="Peto M."/>
            <person name="Grant D."/>
            <person name="Shu S."/>
            <person name="Goodstein D."/>
            <person name="Barry K."/>
            <person name="Futrell-Griggs M."/>
            <person name="Abernathy B."/>
            <person name="Du J."/>
            <person name="Tian Z."/>
            <person name="Zhu L."/>
            <person name="Gill N."/>
            <person name="Joshi T."/>
            <person name="Libault M."/>
            <person name="Sethuraman A."/>
            <person name="Zhang X."/>
            <person name="Shinozaki K."/>
            <person name="Nguyen H."/>
            <person name="Wing R."/>
            <person name="Cregan P."/>
            <person name="Specht J."/>
            <person name="Grimwood J."/>
            <person name="Rokhsar D."/>
            <person name="Stacey G."/>
            <person name="Shoemaker R."/>
            <person name="Jackson S."/>
        </authorList>
    </citation>
    <scope>NUCLEOTIDE SEQUENCE</scope>
    <source>
        <tissue evidence="8">Callus</tissue>
    </source>
</reference>
<dbReference type="AlphaFoldDB" id="I1LZR9"/>
<evidence type="ECO:0000256" key="3">
    <source>
        <dbReference type="ARBA" id="ARBA00022676"/>
    </source>
</evidence>
<dbReference type="STRING" id="3847.I1LZR9"/>
<evidence type="ECO:0000256" key="5">
    <source>
        <dbReference type="ARBA" id="ARBA00023034"/>
    </source>
</evidence>
<dbReference type="PANTHER" id="PTHR11062:SF124">
    <property type="entry name" value="XYLOGALACTURONAN BETA-1,3-XYLOSYLTRANSFERASE"/>
    <property type="match status" value="1"/>
</dbReference>
<name>I1LZR9_SOYBN</name>
<dbReference type="Pfam" id="PF03016">
    <property type="entry name" value="Exostosin_GT47"/>
    <property type="match status" value="1"/>
</dbReference>
<keyword evidence="5" id="KW-0333">Golgi apparatus</keyword>
<keyword evidence="3" id="KW-0808">Transferase</keyword>
<keyword evidence="6" id="KW-1133">Transmembrane helix</keyword>
<dbReference type="ExpressionAtlas" id="I1LZR9">
    <property type="expression patterns" value="baseline and differential"/>
</dbReference>
<dbReference type="Gramene" id="KRH20168">
    <property type="protein sequence ID" value="KRH20168"/>
    <property type="gene ID" value="GLYMA_13G161100"/>
</dbReference>
<keyword evidence="3" id="KW-0328">Glycosyltransferase</keyword>
<keyword evidence="6" id="KW-0812">Transmembrane</keyword>
<comment type="similarity">
    <text evidence="2">Belongs to the glycosyltransferase 47 family.</text>
</comment>
<keyword evidence="6" id="KW-0472">Membrane</keyword>
<dbReference type="HOGENOM" id="CLU_025166_1_4_1"/>
<dbReference type="PaxDb" id="3847-GLYMA13G23010.1"/>
<dbReference type="GO" id="GO:0016757">
    <property type="term" value="F:glycosyltransferase activity"/>
    <property type="evidence" value="ECO:0007669"/>
    <property type="project" value="UniProtKB-KW"/>
</dbReference>
<feature type="domain" description="Exostosin GT47" evidence="7">
    <location>
        <begin position="187"/>
        <end position="474"/>
    </location>
</feature>
<feature type="transmembrane region" description="Helical" evidence="6">
    <location>
        <begin position="39"/>
        <end position="61"/>
    </location>
</feature>
<evidence type="ECO:0000256" key="1">
    <source>
        <dbReference type="ARBA" id="ARBA00004323"/>
    </source>
</evidence>
<dbReference type="InterPro" id="IPR040911">
    <property type="entry name" value="Exostosin_GT47"/>
</dbReference>
<dbReference type="GeneID" id="100816304"/>
<dbReference type="InterPro" id="IPR004263">
    <property type="entry name" value="Exostosin"/>
</dbReference>
<dbReference type="KEGG" id="gmx:100816304"/>
<sequence>MSLDKFLTVRLNLNYHFHVFIYTIETIRQRLSKLKAMEWFRCPVSGLLLPLFFFLAFFIFFPRKEQNYVTHLPPPSFLSTIKLNHTNITTFSPSPLPQPPPPPPLELLSIFAPANESYNNTSTVLSGVIKKYPSLDKIEEGLARARASIRESARFINYTSPTREKIVPKRSIYWNARAFHQSQKEMLKRFKVWVYEEGEQPLVHYGPVNNIYSIEGQFIDEMDNYHKWSHFRARNPNQAHVFLIPFSIVNIVQYVYNRNLRQPGSQSIQLLVEDYIRVIAHKYPYWNRTEGADHFLLSCHDWGPTISYANPKLFKNFIRVLCNANTSEGFRPNKDVSIPEVNLLPRGTLGSPNRGQHPNDRTILAFFAGREHGAIRTILLNHWKDKDNDVQIYESLPKGKVYTKLMGQSKFCLCPSGYEVASPRVVEAIYAGCVPVLISSSYSPPFTDVLNWSQFSVEIPVEKIPEIKTILQSVSPKKYLKLQMNVLRVQRHFTINRPAKPFDLMHMILHSIWLRRLNLKLVDSR</sequence>
<evidence type="ECO:0000259" key="7">
    <source>
        <dbReference type="Pfam" id="PF03016"/>
    </source>
</evidence>
<evidence type="ECO:0000313" key="8">
    <source>
        <dbReference type="EMBL" id="KRH20168.1"/>
    </source>
</evidence>
<protein>
    <recommendedName>
        <fullName evidence="7">Exostosin GT47 domain-containing protein</fullName>
    </recommendedName>
</protein>
<reference evidence="9" key="2">
    <citation type="submission" date="2018-02" db="UniProtKB">
        <authorList>
            <consortium name="EnsemblPlants"/>
        </authorList>
    </citation>
    <scope>IDENTIFICATION</scope>
    <source>
        <strain evidence="9">Williams 82</strain>
    </source>
</reference>
<dbReference type="EMBL" id="CM000846">
    <property type="protein sequence ID" value="KRH20168.1"/>
    <property type="molecule type" value="Genomic_DNA"/>
</dbReference>
<keyword evidence="10" id="KW-1185">Reference proteome</keyword>
<dbReference type="Proteomes" id="UP000008827">
    <property type="component" value="Chromosome 13"/>
</dbReference>
<evidence type="ECO:0000256" key="6">
    <source>
        <dbReference type="SAM" id="Phobius"/>
    </source>
</evidence>
<evidence type="ECO:0000256" key="2">
    <source>
        <dbReference type="ARBA" id="ARBA00010271"/>
    </source>
</evidence>
<evidence type="ECO:0000313" key="10">
    <source>
        <dbReference type="Proteomes" id="UP000008827"/>
    </source>
</evidence>